<evidence type="ECO:0000256" key="1">
    <source>
        <dbReference type="ARBA" id="ARBA00022729"/>
    </source>
</evidence>
<dbReference type="InterPro" id="IPR036426">
    <property type="entry name" value="Bulb-type_lectin_dom_sf"/>
</dbReference>
<dbReference type="InterPro" id="IPR001480">
    <property type="entry name" value="Bulb-type_lectin_dom"/>
</dbReference>
<dbReference type="PROSITE" id="PS50927">
    <property type="entry name" value="BULB_LECTIN"/>
    <property type="match status" value="1"/>
</dbReference>
<feature type="domain" description="Bulb-type lectin" evidence="4">
    <location>
        <begin position="19"/>
        <end position="143"/>
    </location>
</feature>
<evidence type="ECO:0000313" key="6">
    <source>
        <dbReference type="Proteomes" id="UP001054821"/>
    </source>
</evidence>
<dbReference type="Proteomes" id="UP001054821">
    <property type="component" value="Chromosome 6"/>
</dbReference>
<keyword evidence="2" id="KW-1015">Disulfide bond</keyword>
<dbReference type="AlphaFoldDB" id="A0AAD4VA11"/>
<proteinExistence type="predicted"/>
<dbReference type="SUPFAM" id="SSF51110">
    <property type="entry name" value="alpha-D-mannose-specific plant lectins"/>
    <property type="match status" value="1"/>
</dbReference>
<organism evidence="5 6">
    <name type="scientific">Prunus dulcis</name>
    <name type="common">Almond</name>
    <name type="synonym">Amygdalus dulcis</name>
    <dbReference type="NCBI Taxonomy" id="3755"/>
    <lineage>
        <taxon>Eukaryota</taxon>
        <taxon>Viridiplantae</taxon>
        <taxon>Streptophyta</taxon>
        <taxon>Embryophyta</taxon>
        <taxon>Tracheophyta</taxon>
        <taxon>Spermatophyta</taxon>
        <taxon>Magnoliopsida</taxon>
        <taxon>eudicotyledons</taxon>
        <taxon>Gunneridae</taxon>
        <taxon>Pentapetalae</taxon>
        <taxon>rosids</taxon>
        <taxon>fabids</taxon>
        <taxon>Rosales</taxon>
        <taxon>Rosaceae</taxon>
        <taxon>Amygdaloideae</taxon>
        <taxon>Amygdaleae</taxon>
        <taxon>Prunus</taxon>
    </lineage>
</organism>
<dbReference type="Pfam" id="PF01453">
    <property type="entry name" value="B_lectin"/>
    <property type="match status" value="1"/>
</dbReference>
<reference evidence="5 6" key="1">
    <citation type="journal article" date="2022" name="G3 (Bethesda)">
        <title>Whole-genome sequence and methylome profiling of the almond [Prunus dulcis (Mill.) D.A. Webb] cultivar 'Nonpareil'.</title>
        <authorList>
            <person name="D'Amico-Willman K.M."/>
            <person name="Ouma W.Z."/>
            <person name="Meulia T."/>
            <person name="Sideli G.M."/>
            <person name="Gradziel T.M."/>
            <person name="Fresnedo-Ramirez J."/>
        </authorList>
    </citation>
    <scope>NUCLEOTIDE SEQUENCE [LARGE SCALE GENOMIC DNA]</scope>
    <source>
        <strain evidence="5">Clone GOH B32 T37-40</strain>
    </source>
</reference>
<dbReference type="PANTHER" id="PTHR47976:SF108">
    <property type="entry name" value="G-TYPE LECTIN S-RECEPTOR-LIKE SERINE_THREONINE-PROTEIN KINASE LECRK1"/>
    <property type="match status" value="1"/>
</dbReference>
<comment type="caution">
    <text evidence="5">The sequence shown here is derived from an EMBL/GenBank/DDBJ whole genome shotgun (WGS) entry which is preliminary data.</text>
</comment>
<accession>A0AAD4VA11</accession>
<dbReference type="PANTHER" id="PTHR47976">
    <property type="entry name" value="G-TYPE LECTIN S-RECEPTOR-LIKE SERINE/THREONINE-PROTEIN KINASE SD2-5"/>
    <property type="match status" value="1"/>
</dbReference>
<dbReference type="FunFam" id="2.90.10.10:FF:000013">
    <property type="entry name" value="G-type lectin S-receptor-like serine/threonine-protein kinase LECRK1"/>
    <property type="match status" value="1"/>
</dbReference>
<evidence type="ECO:0000313" key="5">
    <source>
        <dbReference type="EMBL" id="KAI5321269.1"/>
    </source>
</evidence>
<keyword evidence="3" id="KW-0325">Glycoprotein</keyword>
<evidence type="ECO:0000259" key="4">
    <source>
        <dbReference type="PROSITE" id="PS50927"/>
    </source>
</evidence>
<sequence>MVLVDVSAQQPFHTTSQTYNNISLGSALTAQDDDTSWLSPSGEFAFGFQKIGNDGGFILAIWFNKIPERSIVWSANGNNLVQKGSTVELTADGQFMLNDIANGTQMFIAEQAAATGVAYAAMLDSGNFVLANRNSTNLWESFNHPTDTILPT</sequence>
<dbReference type="EMBL" id="JAJFAZ020000006">
    <property type="protein sequence ID" value="KAI5321269.1"/>
    <property type="molecule type" value="Genomic_DNA"/>
</dbReference>
<keyword evidence="6" id="KW-1185">Reference proteome</keyword>
<protein>
    <recommendedName>
        <fullName evidence="4">Bulb-type lectin domain-containing protein</fullName>
    </recommendedName>
</protein>
<evidence type="ECO:0000256" key="2">
    <source>
        <dbReference type="ARBA" id="ARBA00023157"/>
    </source>
</evidence>
<dbReference type="Gene3D" id="2.90.10.10">
    <property type="entry name" value="Bulb-type lectin domain"/>
    <property type="match status" value="1"/>
</dbReference>
<evidence type="ECO:0000256" key="3">
    <source>
        <dbReference type="ARBA" id="ARBA00023180"/>
    </source>
</evidence>
<dbReference type="InterPro" id="IPR051343">
    <property type="entry name" value="G-type_lectin_kinases/EP1-like"/>
</dbReference>
<keyword evidence="1" id="KW-0732">Signal</keyword>
<dbReference type="SMART" id="SM00108">
    <property type="entry name" value="B_lectin"/>
    <property type="match status" value="1"/>
</dbReference>
<gene>
    <name evidence="5" type="ORF">L3X38_030340</name>
</gene>
<name>A0AAD4VA11_PRUDU</name>